<evidence type="ECO:0000313" key="2">
    <source>
        <dbReference type="Proteomes" id="UP000805193"/>
    </source>
</evidence>
<gene>
    <name evidence="1" type="ORF">HPB47_026833</name>
</gene>
<reference evidence="1 2" key="1">
    <citation type="journal article" date="2020" name="Cell">
        <title>Large-Scale Comparative Analyses of Tick Genomes Elucidate Their Genetic Diversity and Vector Capacities.</title>
        <authorList>
            <consortium name="Tick Genome and Microbiome Consortium (TIGMIC)"/>
            <person name="Jia N."/>
            <person name="Wang J."/>
            <person name="Shi W."/>
            <person name="Du L."/>
            <person name="Sun Y."/>
            <person name="Zhan W."/>
            <person name="Jiang J.F."/>
            <person name="Wang Q."/>
            <person name="Zhang B."/>
            <person name="Ji P."/>
            <person name="Bell-Sakyi L."/>
            <person name="Cui X.M."/>
            <person name="Yuan T.T."/>
            <person name="Jiang B.G."/>
            <person name="Yang W.F."/>
            <person name="Lam T.T."/>
            <person name="Chang Q.C."/>
            <person name="Ding S.J."/>
            <person name="Wang X.J."/>
            <person name="Zhu J.G."/>
            <person name="Ruan X.D."/>
            <person name="Zhao L."/>
            <person name="Wei J.T."/>
            <person name="Ye R.Z."/>
            <person name="Que T.C."/>
            <person name="Du C.H."/>
            <person name="Zhou Y.H."/>
            <person name="Cheng J.X."/>
            <person name="Dai P.F."/>
            <person name="Guo W.B."/>
            <person name="Han X.H."/>
            <person name="Huang E.J."/>
            <person name="Li L.F."/>
            <person name="Wei W."/>
            <person name="Gao Y.C."/>
            <person name="Liu J.Z."/>
            <person name="Shao H.Z."/>
            <person name="Wang X."/>
            <person name="Wang C.C."/>
            <person name="Yang T.C."/>
            <person name="Huo Q.B."/>
            <person name="Li W."/>
            <person name="Chen H.Y."/>
            <person name="Chen S.E."/>
            <person name="Zhou L.G."/>
            <person name="Ni X.B."/>
            <person name="Tian J.H."/>
            <person name="Sheng Y."/>
            <person name="Liu T."/>
            <person name="Pan Y.S."/>
            <person name="Xia L.Y."/>
            <person name="Li J."/>
            <person name="Zhao F."/>
            <person name="Cao W.C."/>
        </authorList>
    </citation>
    <scope>NUCLEOTIDE SEQUENCE [LARGE SCALE GENOMIC DNA]</scope>
    <source>
        <strain evidence="1">Iper-2018</strain>
    </source>
</reference>
<dbReference type="Proteomes" id="UP000805193">
    <property type="component" value="Unassembled WGS sequence"/>
</dbReference>
<proteinExistence type="predicted"/>
<sequence length="450" mass="51009">MELNPPAVEGMYEIRNSTDVGKKTEDEVSERSHTDLTGYQQNEILSALKDTGTQCDTDDFQESPHNSEDLKDCTVKFAPEKHVPDIAEKRMDSIQPTFKEEQIRPPPGIQREIIIAGDGNVARIARALIEEIRAPQSLEFVMNRTATTQVVHERLETYEEKARNVPRLYILHVGVNDILRGEQPDAIVERLRIKWTNRKASLAICSVPESDRRGKRIHAATMLLNARLKQLYKSMKARFIDLSRELTSKGTIQKDGLQYGEEGIRVVTERLGAVASRFLGLRRRDKVGRQYQSDPWRYGNYPQMGHTEMSQKKRVTYNIPGMTVGPPRIGVPHVKDRRLKTPVKGHQPPLSNQSEYILQPQSEQLAQVPTFPEIRVPLVPVHQSGGMTGSRVAMQDRESYPMSTVRMGLPAYQESPLFPGYVQHQAGMTPLEVAQMVNRIVRQQLAGMQC</sequence>
<organism evidence="1 2">
    <name type="scientific">Ixodes persulcatus</name>
    <name type="common">Taiga tick</name>
    <dbReference type="NCBI Taxonomy" id="34615"/>
    <lineage>
        <taxon>Eukaryota</taxon>
        <taxon>Metazoa</taxon>
        <taxon>Ecdysozoa</taxon>
        <taxon>Arthropoda</taxon>
        <taxon>Chelicerata</taxon>
        <taxon>Arachnida</taxon>
        <taxon>Acari</taxon>
        <taxon>Parasitiformes</taxon>
        <taxon>Ixodida</taxon>
        <taxon>Ixodoidea</taxon>
        <taxon>Ixodidae</taxon>
        <taxon>Ixodinae</taxon>
        <taxon>Ixodes</taxon>
    </lineage>
</organism>
<protein>
    <submittedName>
        <fullName evidence="1">Uncharacterized protein</fullName>
    </submittedName>
</protein>
<dbReference type="EMBL" id="JABSTQ010009776">
    <property type="protein sequence ID" value="KAG0426014.1"/>
    <property type="molecule type" value="Genomic_DNA"/>
</dbReference>
<accession>A0AC60PZI3</accession>
<name>A0AC60PZI3_IXOPE</name>
<comment type="caution">
    <text evidence="1">The sequence shown here is derived from an EMBL/GenBank/DDBJ whole genome shotgun (WGS) entry which is preliminary data.</text>
</comment>
<keyword evidence="2" id="KW-1185">Reference proteome</keyword>
<evidence type="ECO:0000313" key="1">
    <source>
        <dbReference type="EMBL" id="KAG0426014.1"/>
    </source>
</evidence>